<keyword evidence="3" id="KW-1185">Reference proteome</keyword>
<dbReference type="AlphaFoldDB" id="B2A1U1"/>
<proteinExistence type="predicted"/>
<name>B2A1U1_NATTJ</name>
<evidence type="ECO:0000256" key="1">
    <source>
        <dbReference type="SAM" id="Phobius"/>
    </source>
</evidence>
<evidence type="ECO:0000313" key="2">
    <source>
        <dbReference type="EMBL" id="ACB86138.1"/>
    </source>
</evidence>
<dbReference type="KEGG" id="nth:Nther_2580"/>
<reference evidence="2 3" key="2">
    <citation type="journal article" date="2011" name="J. Bacteriol.">
        <title>Complete genome sequence of the anaerobic, halophilic alkalithermophile Natranaerobius thermophilus JW/NM-WN-LF.</title>
        <authorList>
            <person name="Zhao B."/>
            <person name="Mesbah N.M."/>
            <person name="Dalin E."/>
            <person name="Goodwin L."/>
            <person name="Nolan M."/>
            <person name="Pitluck S."/>
            <person name="Chertkov O."/>
            <person name="Brettin T.S."/>
            <person name="Han J."/>
            <person name="Larimer F.W."/>
            <person name="Land M.L."/>
            <person name="Hauser L."/>
            <person name="Kyrpides N."/>
            <person name="Wiegel J."/>
        </authorList>
    </citation>
    <scope>NUCLEOTIDE SEQUENCE [LARGE SCALE GENOMIC DNA]</scope>
    <source>
        <strain evidence="3">ATCC BAA-1301 / DSM 18059 / JW/NM-WN-LF</strain>
    </source>
</reference>
<feature type="transmembrane region" description="Helical" evidence="1">
    <location>
        <begin position="28"/>
        <end position="47"/>
    </location>
</feature>
<dbReference type="Proteomes" id="UP000001683">
    <property type="component" value="Chromosome"/>
</dbReference>
<keyword evidence="1" id="KW-0812">Transmembrane</keyword>
<accession>B2A1U1</accession>
<dbReference type="HOGENOM" id="CLU_3082163_0_0_9"/>
<evidence type="ECO:0000313" key="3">
    <source>
        <dbReference type="Proteomes" id="UP000001683"/>
    </source>
</evidence>
<dbReference type="OrthoDB" id="2112869at2"/>
<organism evidence="2 3">
    <name type="scientific">Natranaerobius thermophilus (strain ATCC BAA-1301 / DSM 18059 / JW/NM-WN-LF)</name>
    <dbReference type="NCBI Taxonomy" id="457570"/>
    <lineage>
        <taxon>Bacteria</taxon>
        <taxon>Bacillati</taxon>
        <taxon>Bacillota</taxon>
        <taxon>Clostridia</taxon>
        <taxon>Natranaerobiales</taxon>
        <taxon>Natranaerobiaceae</taxon>
        <taxon>Natranaerobius</taxon>
    </lineage>
</organism>
<keyword evidence="1" id="KW-0472">Membrane</keyword>
<gene>
    <name evidence="2" type="ordered locus">Nther_2580</name>
</gene>
<dbReference type="RefSeq" id="WP_012448980.1">
    <property type="nucleotide sequence ID" value="NC_010718.1"/>
</dbReference>
<reference evidence="2 3" key="1">
    <citation type="submission" date="2008-04" db="EMBL/GenBank/DDBJ databases">
        <title>Complete sequence of chromosome of Natranaerobius thermophilus JW/NM-WN-LF.</title>
        <authorList>
            <consortium name="US DOE Joint Genome Institute"/>
            <person name="Copeland A."/>
            <person name="Lucas S."/>
            <person name="Lapidus A."/>
            <person name="Glavina del Rio T."/>
            <person name="Dalin E."/>
            <person name="Tice H."/>
            <person name="Bruce D."/>
            <person name="Goodwin L."/>
            <person name="Pitluck S."/>
            <person name="Chertkov O."/>
            <person name="Brettin T."/>
            <person name="Detter J.C."/>
            <person name="Han C."/>
            <person name="Kuske C.R."/>
            <person name="Schmutz J."/>
            <person name="Larimer F."/>
            <person name="Land M."/>
            <person name="Hauser L."/>
            <person name="Kyrpides N."/>
            <person name="Lykidis A."/>
            <person name="Mesbah N.M."/>
            <person name="Wiegel J."/>
        </authorList>
    </citation>
    <scope>NUCLEOTIDE SEQUENCE [LARGE SCALE GENOMIC DNA]</scope>
    <source>
        <strain evidence="3">ATCC BAA-1301 / DSM 18059 / JW/NM-WN-LF</strain>
    </source>
</reference>
<dbReference type="EMBL" id="CP001034">
    <property type="protein sequence ID" value="ACB86138.1"/>
    <property type="molecule type" value="Genomic_DNA"/>
</dbReference>
<sequence length="52" mass="5750">MLLILISLITGFIGMMFGSYVGGEASMFFWGFFGIISPALFVLEKIYMKFGG</sequence>
<dbReference type="InParanoid" id="B2A1U1"/>
<protein>
    <submittedName>
        <fullName evidence="2">Uncharacterized protein</fullName>
    </submittedName>
</protein>
<keyword evidence="1" id="KW-1133">Transmembrane helix</keyword>